<evidence type="ECO:0000313" key="2">
    <source>
        <dbReference type="Proteomes" id="UP001141619"/>
    </source>
</evidence>
<dbReference type="Proteomes" id="UP001141619">
    <property type="component" value="Unassembled WGS sequence"/>
</dbReference>
<name>A0A9X3TXF0_9PROT</name>
<evidence type="ECO:0000313" key="1">
    <source>
        <dbReference type="EMBL" id="MDA5193526.1"/>
    </source>
</evidence>
<dbReference type="AlphaFoldDB" id="A0A9X3TXF0"/>
<keyword evidence="2" id="KW-1185">Reference proteome</keyword>
<organism evidence="1 2">
    <name type="scientific">Govanella unica</name>
    <dbReference type="NCBI Taxonomy" id="2975056"/>
    <lineage>
        <taxon>Bacteria</taxon>
        <taxon>Pseudomonadati</taxon>
        <taxon>Pseudomonadota</taxon>
        <taxon>Alphaproteobacteria</taxon>
        <taxon>Emcibacterales</taxon>
        <taxon>Govanellaceae</taxon>
        <taxon>Govanella</taxon>
    </lineage>
</organism>
<dbReference type="RefSeq" id="WP_274943228.1">
    <property type="nucleotide sequence ID" value="NZ_JANWOI010000002.1"/>
</dbReference>
<proteinExistence type="predicted"/>
<reference evidence="1" key="1">
    <citation type="submission" date="2022-08" db="EMBL/GenBank/DDBJ databases">
        <authorList>
            <person name="Vandamme P."/>
            <person name="Hettiarachchi A."/>
            <person name="Peeters C."/>
            <person name="Cnockaert M."/>
            <person name="Carlier A."/>
        </authorList>
    </citation>
    <scope>NUCLEOTIDE SEQUENCE</scope>
    <source>
        <strain evidence="1">LMG 31809</strain>
    </source>
</reference>
<reference evidence="1" key="2">
    <citation type="journal article" date="2023" name="Syst. Appl. Microbiol.">
        <title>Govania unica gen. nov., sp. nov., a rare biosphere bacterium that represents a novel family in the class Alphaproteobacteria.</title>
        <authorList>
            <person name="Vandamme P."/>
            <person name="Peeters C."/>
            <person name="Hettiarachchi A."/>
            <person name="Cnockaert M."/>
            <person name="Carlier A."/>
        </authorList>
    </citation>
    <scope>NUCLEOTIDE SEQUENCE</scope>
    <source>
        <strain evidence="1">LMG 31809</strain>
    </source>
</reference>
<dbReference type="EMBL" id="JANWOI010000002">
    <property type="protein sequence ID" value="MDA5193526.1"/>
    <property type="molecule type" value="Genomic_DNA"/>
</dbReference>
<sequence length="138" mass="15730">MNERAEETLKIALEDVLGKHFATRPYGRLALREAGRDDDPRGRVTVHHHQARDDIVEFRAELHIAAPLDQERRLMDRMLESIDILHEADIPSAVENDSAFDDPIILSICLETAKFERIPSTEEATARLIFLVRTTTDS</sequence>
<comment type="caution">
    <text evidence="1">The sequence shown here is derived from an EMBL/GenBank/DDBJ whole genome shotgun (WGS) entry which is preliminary data.</text>
</comment>
<accession>A0A9X3TXF0</accession>
<protein>
    <submittedName>
        <fullName evidence="1">Uncharacterized protein</fullName>
    </submittedName>
</protein>
<gene>
    <name evidence="1" type="ORF">NYP16_06105</name>
</gene>